<evidence type="ECO:0000259" key="3">
    <source>
        <dbReference type="Pfam" id="PF00857"/>
    </source>
</evidence>
<evidence type="ECO:0000256" key="2">
    <source>
        <dbReference type="SAM" id="MobiDB-lite"/>
    </source>
</evidence>
<keyword evidence="1" id="KW-0378">Hydrolase</keyword>
<name>W0JTB5_9EURY</name>
<dbReference type="GO" id="GO:0016787">
    <property type="term" value="F:hydrolase activity"/>
    <property type="evidence" value="ECO:0007669"/>
    <property type="project" value="UniProtKB-KW"/>
</dbReference>
<dbReference type="GeneID" id="25146131"/>
<dbReference type="PANTHER" id="PTHR43540:SF1">
    <property type="entry name" value="ISOCHORISMATASE HYDROLASE"/>
    <property type="match status" value="1"/>
</dbReference>
<dbReference type="RefSeq" id="WP_049953506.1">
    <property type="nucleotide sequence ID" value="NZ_CP007055.1"/>
</dbReference>
<dbReference type="STRING" id="797299.HALLA_17145"/>
<dbReference type="InterPro" id="IPR000868">
    <property type="entry name" value="Isochorismatase-like_dom"/>
</dbReference>
<proteinExistence type="predicted"/>
<dbReference type="AlphaFoldDB" id="W0JTB5"/>
<keyword evidence="5" id="KW-1185">Reference proteome</keyword>
<dbReference type="EMBL" id="CP007055">
    <property type="protein sequence ID" value="AHG00268.1"/>
    <property type="molecule type" value="Genomic_DNA"/>
</dbReference>
<reference evidence="4 5" key="1">
    <citation type="submission" date="2014-01" db="EMBL/GenBank/DDBJ databases">
        <authorList>
            <consortium name="DOE Joint Genome Institute"/>
            <person name="Anderson I."/>
            <person name="Huntemann M."/>
            <person name="Han J."/>
            <person name="Chen A."/>
            <person name="Kyrpides N."/>
            <person name="Mavromatis K."/>
            <person name="Markowitz V."/>
            <person name="Palaniappan K."/>
            <person name="Ivanova N."/>
            <person name="Schaumberg A."/>
            <person name="Pati A."/>
            <person name="Liolios K."/>
            <person name="Nordberg H.P."/>
            <person name="Cantor M.N."/>
            <person name="Hua S.X."/>
            <person name="Woyke T."/>
        </authorList>
    </citation>
    <scope>NUCLEOTIDE SEQUENCE [LARGE SCALE GENOMIC DNA]</scope>
    <source>
        <strain evidence="4 5">XH-48</strain>
    </source>
</reference>
<feature type="compositionally biased region" description="Basic and acidic residues" evidence="2">
    <location>
        <begin position="57"/>
        <end position="70"/>
    </location>
</feature>
<dbReference type="InterPro" id="IPR050272">
    <property type="entry name" value="Isochorismatase-like_hydrls"/>
</dbReference>
<evidence type="ECO:0000313" key="5">
    <source>
        <dbReference type="Proteomes" id="UP000019024"/>
    </source>
</evidence>
<feature type="region of interest" description="Disordered" evidence="2">
    <location>
        <begin position="57"/>
        <end position="82"/>
    </location>
</feature>
<dbReference type="KEGG" id="hlr:HALLA_17145"/>
<dbReference type="CDD" id="cd01014">
    <property type="entry name" value="nicotinamidase_related"/>
    <property type="match status" value="1"/>
</dbReference>
<evidence type="ECO:0000313" key="4">
    <source>
        <dbReference type="EMBL" id="AHG00268.1"/>
    </source>
</evidence>
<accession>W0JTB5</accession>
<dbReference type="Pfam" id="PF00857">
    <property type="entry name" value="Isochorismatase"/>
    <property type="match status" value="1"/>
</dbReference>
<organism evidence="4 5">
    <name type="scientific">Halostagnicola larsenii XH-48</name>
    <dbReference type="NCBI Taxonomy" id="797299"/>
    <lineage>
        <taxon>Archaea</taxon>
        <taxon>Methanobacteriati</taxon>
        <taxon>Methanobacteriota</taxon>
        <taxon>Stenosarchaea group</taxon>
        <taxon>Halobacteria</taxon>
        <taxon>Halobacteriales</taxon>
        <taxon>Natrialbaceae</taxon>
        <taxon>Halostagnicola</taxon>
    </lineage>
</organism>
<dbReference type="Gene3D" id="3.40.50.850">
    <property type="entry name" value="Isochorismatase-like"/>
    <property type="match status" value="1"/>
</dbReference>
<dbReference type="PANTHER" id="PTHR43540">
    <property type="entry name" value="PEROXYUREIDOACRYLATE/UREIDOACRYLATE AMIDOHYDROLASE-RELATED"/>
    <property type="match status" value="1"/>
</dbReference>
<dbReference type="Proteomes" id="UP000019024">
    <property type="component" value="Chromosome"/>
</dbReference>
<dbReference type="eggNOG" id="arCOG01943">
    <property type="taxonomic scope" value="Archaea"/>
</dbReference>
<dbReference type="SUPFAM" id="SSF52499">
    <property type="entry name" value="Isochorismatase-like hydrolases"/>
    <property type="match status" value="1"/>
</dbReference>
<protein>
    <submittedName>
        <fullName evidence="4">Isochorismatase</fullName>
    </submittedName>
</protein>
<gene>
    <name evidence="4" type="ORF">HALLA_17145</name>
</gene>
<dbReference type="InterPro" id="IPR036380">
    <property type="entry name" value="Isochorismatase-like_sf"/>
</dbReference>
<dbReference type="OrthoDB" id="202119at2157"/>
<dbReference type="HOGENOM" id="CLU_068979_5_2_2"/>
<feature type="domain" description="Isochorismatase-like" evidence="3">
    <location>
        <begin position="11"/>
        <end position="182"/>
    </location>
</feature>
<sequence>MAPFASDDPVALLLIDVQRGFDDPVYGERNNPEAETRIGELLSRWRETERPIVHVKHCSSEPDSPLRPDKPGNAFKSVGEPREGEQVVEKRVNGAFVGTNLESWLRERSIETIVCCGFTTDHCVSTTTRMAENRGFDPFVVADATATFEREGYDGRAFDAEATHQHALAHLREEFATILETDALLD</sequence>
<evidence type="ECO:0000256" key="1">
    <source>
        <dbReference type="ARBA" id="ARBA00022801"/>
    </source>
</evidence>